<name>A0ACA9SED3_9GLOM</name>
<accession>A0ACA9SED3</accession>
<sequence length="215" mass="24234">MGLPPDLEAKSLWLDVGIEEKRLIPGNSKDNFWEMGETGPCGPCSEIHYDRIGNRDAAHLVNQDDPNVVEIWNLVFMQFNRESDGLLRQLPSKHIDTGMGLERLVSALQNKYSNYDTDIFLLLFRKIQELTGARPYSGKVGVDDVDGLDMAYRVIADHVRTLTFAISDGGVPSNEGRGYVLRRILRRGARYARKKFNVAIGHFFSSLVDTVVCEM</sequence>
<evidence type="ECO:0000313" key="2">
    <source>
        <dbReference type="Proteomes" id="UP000789920"/>
    </source>
</evidence>
<proteinExistence type="predicted"/>
<dbReference type="Proteomes" id="UP000789920">
    <property type="component" value="Unassembled WGS sequence"/>
</dbReference>
<gene>
    <name evidence="1" type="ORF">RPERSI_LOCUS30176</name>
</gene>
<protein>
    <submittedName>
        <fullName evidence="1">29708_t:CDS:1</fullName>
    </submittedName>
</protein>
<reference evidence="1" key="1">
    <citation type="submission" date="2021-06" db="EMBL/GenBank/DDBJ databases">
        <authorList>
            <person name="Kallberg Y."/>
            <person name="Tangrot J."/>
            <person name="Rosling A."/>
        </authorList>
    </citation>
    <scope>NUCLEOTIDE SEQUENCE</scope>
    <source>
        <strain evidence="1">MA461A</strain>
    </source>
</reference>
<comment type="caution">
    <text evidence="1">The sequence shown here is derived from an EMBL/GenBank/DDBJ whole genome shotgun (WGS) entry which is preliminary data.</text>
</comment>
<keyword evidence="2" id="KW-1185">Reference proteome</keyword>
<evidence type="ECO:0000313" key="1">
    <source>
        <dbReference type="EMBL" id="CAG8837107.1"/>
    </source>
</evidence>
<organism evidence="1 2">
    <name type="scientific">Racocetra persica</name>
    <dbReference type="NCBI Taxonomy" id="160502"/>
    <lineage>
        <taxon>Eukaryota</taxon>
        <taxon>Fungi</taxon>
        <taxon>Fungi incertae sedis</taxon>
        <taxon>Mucoromycota</taxon>
        <taxon>Glomeromycotina</taxon>
        <taxon>Glomeromycetes</taxon>
        <taxon>Diversisporales</taxon>
        <taxon>Gigasporaceae</taxon>
        <taxon>Racocetra</taxon>
    </lineage>
</organism>
<feature type="non-terminal residue" evidence="1">
    <location>
        <position position="215"/>
    </location>
</feature>
<dbReference type="EMBL" id="CAJVQC010116677">
    <property type="protein sequence ID" value="CAG8837107.1"/>
    <property type="molecule type" value="Genomic_DNA"/>
</dbReference>